<proteinExistence type="inferred from homology"/>
<dbReference type="EMBL" id="CP022657">
    <property type="protein sequence ID" value="ASS74874.1"/>
    <property type="molecule type" value="Genomic_DNA"/>
</dbReference>
<dbReference type="GO" id="GO:0030170">
    <property type="term" value="F:pyridoxal phosphate binding"/>
    <property type="evidence" value="ECO:0007669"/>
    <property type="project" value="InterPro"/>
</dbReference>
<name>A0A223D0H2_9BACL</name>
<dbReference type="Proteomes" id="UP000214688">
    <property type="component" value="Chromosome"/>
</dbReference>
<evidence type="ECO:0000256" key="2">
    <source>
        <dbReference type="ARBA" id="ARBA00022576"/>
    </source>
</evidence>
<keyword evidence="7" id="KW-1185">Reference proteome</keyword>
<dbReference type="InterPro" id="IPR015424">
    <property type="entry name" value="PyrdxlP-dep_Trfase"/>
</dbReference>
<dbReference type="Gene3D" id="3.40.640.10">
    <property type="entry name" value="Type I PLP-dependent aspartate aminotransferase-like (Major domain)"/>
    <property type="match status" value="1"/>
</dbReference>
<protein>
    <submittedName>
        <fullName evidence="6">Putrescine aminotransferase</fullName>
        <ecNumber evidence="6">2.6.1.82</ecNumber>
    </submittedName>
</protein>
<dbReference type="InterPro" id="IPR005814">
    <property type="entry name" value="Aminotrans_3"/>
</dbReference>
<keyword evidence="4 5" id="KW-0663">Pyridoxal phosphate</keyword>
<dbReference type="InterPro" id="IPR049704">
    <property type="entry name" value="Aminotrans_3_PPA_site"/>
</dbReference>
<dbReference type="Gene3D" id="3.90.1150.10">
    <property type="entry name" value="Aspartate Aminotransferase, domain 1"/>
    <property type="match status" value="1"/>
</dbReference>
<gene>
    <name evidence="6" type="ORF">CIG75_07695</name>
</gene>
<organism evidence="6 7">
    <name type="scientific">Tumebacillus algifaecis</name>
    <dbReference type="NCBI Taxonomy" id="1214604"/>
    <lineage>
        <taxon>Bacteria</taxon>
        <taxon>Bacillati</taxon>
        <taxon>Bacillota</taxon>
        <taxon>Bacilli</taxon>
        <taxon>Bacillales</taxon>
        <taxon>Alicyclobacillaceae</taxon>
        <taxon>Tumebacillus</taxon>
    </lineage>
</organism>
<keyword evidence="2 6" id="KW-0032">Aminotransferase</keyword>
<evidence type="ECO:0000256" key="4">
    <source>
        <dbReference type="ARBA" id="ARBA00022898"/>
    </source>
</evidence>
<dbReference type="SUPFAM" id="SSF53383">
    <property type="entry name" value="PLP-dependent transferases"/>
    <property type="match status" value="1"/>
</dbReference>
<accession>A0A223D0H2</accession>
<dbReference type="EC" id="2.6.1.82" evidence="6"/>
<evidence type="ECO:0000313" key="6">
    <source>
        <dbReference type="EMBL" id="ASS74874.1"/>
    </source>
</evidence>
<dbReference type="OrthoDB" id="9807885at2"/>
<dbReference type="KEGG" id="tab:CIG75_07695"/>
<dbReference type="InterPro" id="IPR050103">
    <property type="entry name" value="Class-III_PLP-dep_AT"/>
</dbReference>
<comment type="similarity">
    <text evidence="5">Belongs to the class-III pyridoxal-phosphate-dependent aminotransferase family.</text>
</comment>
<dbReference type="GO" id="GO:0042802">
    <property type="term" value="F:identical protein binding"/>
    <property type="evidence" value="ECO:0007669"/>
    <property type="project" value="TreeGrafter"/>
</dbReference>
<dbReference type="InterPro" id="IPR015421">
    <property type="entry name" value="PyrdxlP-dep_Trfase_major"/>
</dbReference>
<dbReference type="RefSeq" id="WP_094236124.1">
    <property type="nucleotide sequence ID" value="NZ_CP022657.1"/>
</dbReference>
<evidence type="ECO:0000313" key="7">
    <source>
        <dbReference type="Proteomes" id="UP000214688"/>
    </source>
</evidence>
<dbReference type="PANTHER" id="PTHR11986:SF79">
    <property type="entry name" value="ACETYLORNITHINE AMINOTRANSFERASE, MITOCHONDRIAL"/>
    <property type="match status" value="1"/>
</dbReference>
<evidence type="ECO:0000256" key="5">
    <source>
        <dbReference type="RuleBase" id="RU003560"/>
    </source>
</evidence>
<comment type="cofactor">
    <cofactor evidence="1">
        <name>pyridoxal 5'-phosphate</name>
        <dbReference type="ChEBI" id="CHEBI:597326"/>
    </cofactor>
</comment>
<dbReference type="PIRSF" id="PIRSF000521">
    <property type="entry name" value="Transaminase_4ab_Lys_Orn"/>
    <property type="match status" value="1"/>
</dbReference>
<dbReference type="InterPro" id="IPR015422">
    <property type="entry name" value="PyrdxlP-dep_Trfase_small"/>
</dbReference>
<dbReference type="PROSITE" id="PS00600">
    <property type="entry name" value="AA_TRANSFER_CLASS_3"/>
    <property type="match status" value="1"/>
</dbReference>
<reference evidence="6 7" key="1">
    <citation type="journal article" date="2015" name="Int. J. Syst. Evol. Microbiol.">
        <title>Tumebacillus algifaecis sp. nov., isolated from decomposing algal scum.</title>
        <authorList>
            <person name="Wu Y.F."/>
            <person name="Zhang B."/>
            <person name="Xing P."/>
            <person name="Wu Q.L."/>
            <person name="Liu S.J."/>
        </authorList>
    </citation>
    <scope>NUCLEOTIDE SEQUENCE [LARGE SCALE GENOMIC DNA]</scope>
    <source>
        <strain evidence="6 7">THMBR28</strain>
    </source>
</reference>
<evidence type="ECO:0000256" key="3">
    <source>
        <dbReference type="ARBA" id="ARBA00022679"/>
    </source>
</evidence>
<keyword evidence="3 6" id="KW-0808">Transferase</keyword>
<dbReference type="GO" id="GO:0033094">
    <property type="term" value="F:putrescine--2-oxoglutarate transaminase activity"/>
    <property type="evidence" value="ECO:0007669"/>
    <property type="project" value="UniProtKB-EC"/>
</dbReference>
<dbReference type="PANTHER" id="PTHR11986">
    <property type="entry name" value="AMINOTRANSFERASE CLASS III"/>
    <property type="match status" value="1"/>
</dbReference>
<dbReference type="CDD" id="cd00610">
    <property type="entry name" value="OAT_like"/>
    <property type="match status" value="1"/>
</dbReference>
<sequence>MNDRVIEQYEQFINPGLARLLRVMGLAHVEDEAHGSRVRTTDGTTYIDCVGGYGTFSFGHRNQRILEAVTAQLHRMPLASKVLLSKPMADLAEKLAKITPGDLQYSFFCNSGAEAVEAALKLARLATGRTKIVAALGGFHGKTFGALSASGNEMYRDPFQPLLDGFLHVPFGDADLLGQLVDQETAAVILEPVQGEAGVVLPPPGYLQQVRDVCDATGALLIADEVQTGLGRTGKRFAVQHEGVVPDILCLAKALGGGVMPIGAVVARPHLYAKYESAPLLHTSTFGGNPLACAAANAAIDVLVSDRLEEQAAWKGEFLLTKLRSLQERYPGTIQEVRGIGLLIGLEFTSDALGGLILSEMIGGGVLTAFALNNLSVTRIEPPLTIEQHELERVVSVLEAALQAGQQQLHIS</sequence>
<dbReference type="AlphaFoldDB" id="A0A223D0H2"/>
<dbReference type="Pfam" id="PF00202">
    <property type="entry name" value="Aminotran_3"/>
    <property type="match status" value="1"/>
</dbReference>
<dbReference type="FunFam" id="3.40.640.10:FF:000004">
    <property type="entry name" value="Acetylornithine aminotransferase"/>
    <property type="match status" value="1"/>
</dbReference>
<evidence type="ECO:0000256" key="1">
    <source>
        <dbReference type="ARBA" id="ARBA00001933"/>
    </source>
</evidence>